<feature type="transmembrane region" description="Helical" evidence="1">
    <location>
        <begin position="206"/>
        <end position="225"/>
    </location>
</feature>
<feature type="transmembrane region" description="Helical" evidence="1">
    <location>
        <begin position="174"/>
        <end position="194"/>
    </location>
</feature>
<feature type="transmembrane region" description="Helical" evidence="1">
    <location>
        <begin position="43"/>
        <end position="64"/>
    </location>
</feature>
<dbReference type="SMART" id="SM00052">
    <property type="entry name" value="EAL"/>
    <property type="match status" value="1"/>
</dbReference>
<keyword evidence="4" id="KW-1185">Reference proteome</keyword>
<feature type="transmembrane region" description="Helical" evidence="1">
    <location>
        <begin position="12"/>
        <end position="31"/>
    </location>
</feature>
<dbReference type="InterPro" id="IPR035919">
    <property type="entry name" value="EAL_sf"/>
</dbReference>
<dbReference type="Gene3D" id="3.20.20.450">
    <property type="entry name" value="EAL domain"/>
    <property type="match status" value="1"/>
</dbReference>
<dbReference type="CDD" id="cd01948">
    <property type="entry name" value="EAL"/>
    <property type="match status" value="1"/>
</dbReference>
<keyword evidence="1" id="KW-0472">Membrane</keyword>
<evidence type="ECO:0000313" key="4">
    <source>
        <dbReference type="Proteomes" id="UP000278962"/>
    </source>
</evidence>
<dbReference type="PROSITE" id="PS50883">
    <property type="entry name" value="EAL"/>
    <property type="match status" value="1"/>
</dbReference>
<reference evidence="3 4" key="1">
    <citation type="submission" date="2018-10" db="EMBL/GenBank/DDBJ databases">
        <title>Genomic Encyclopedia of Archaeal and Bacterial Type Strains, Phase II (KMG-II): from individual species to whole genera.</title>
        <authorList>
            <person name="Goeker M."/>
        </authorList>
    </citation>
    <scope>NUCLEOTIDE SEQUENCE [LARGE SCALE GENOMIC DNA]</scope>
    <source>
        <strain evidence="3 4">DSM 14954</strain>
    </source>
</reference>
<evidence type="ECO:0000313" key="3">
    <source>
        <dbReference type="EMBL" id="RKQ87631.1"/>
    </source>
</evidence>
<feature type="transmembrane region" description="Helical" evidence="1">
    <location>
        <begin position="116"/>
        <end position="134"/>
    </location>
</feature>
<sequence>MSPLLTARPSVSVTLRLLAAVAVTAVVAAFVPLAGGDRESSAAIPACLAVAIVCAALCSHLLWASSNALGDRCLRWLAIGTTIAFVGLITTLMALPSVFAGGGPVDSGADSAAARYLVWHVFLIAGAALALSSVRATTRNLSIFGGLGALLLAWAAVASSPFGDLANGDGFSPTMRALVGLIVLAQAGVAVLWWRRAGGAMTWGDMCVLALMGLSALDAFAYMWAFGLFAGSWWASLALRAGQFAIPSVGLLIGFIAVAEKLREFEDELTANLVAERERAREHEERVTLDVQRRERIQARMQRMIDGVGLDVAFQPIVDLASGRVVGAEALARFKDADGNAIPTERCFLDAHAVDMGVDLELAVIKLALHCHEARLPEGRYLALNVSPAVLEQDELAFAIARHKSDRPLVVEITEHQPVEDYVALGAQLDRLRVLGVRVAVDDVGSGFASFRHVTRVNPNILKLDRTLVCGIDDDPVRQSLAAAIVAFAKDVGATVVSEGIENENELCCLKSLAVGCGQGFYLARPNLGTVDAEVPQLAAVS</sequence>
<dbReference type="GO" id="GO:0071111">
    <property type="term" value="F:cyclic-guanylate-specific phosphodiesterase activity"/>
    <property type="evidence" value="ECO:0007669"/>
    <property type="project" value="InterPro"/>
</dbReference>
<feature type="transmembrane region" description="Helical" evidence="1">
    <location>
        <begin position="141"/>
        <end position="162"/>
    </location>
</feature>
<dbReference type="PANTHER" id="PTHR33121:SF70">
    <property type="entry name" value="SIGNALING PROTEIN YKOW"/>
    <property type="match status" value="1"/>
</dbReference>
<dbReference type="Pfam" id="PF00563">
    <property type="entry name" value="EAL"/>
    <property type="match status" value="1"/>
</dbReference>
<dbReference type="PANTHER" id="PTHR33121">
    <property type="entry name" value="CYCLIC DI-GMP PHOSPHODIESTERASE PDEF"/>
    <property type="match status" value="1"/>
</dbReference>
<dbReference type="InterPro" id="IPR050706">
    <property type="entry name" value="Cyclic-di-GMP_PDE-like"/>
</dbReference>
<feature type="domain" description="EAL" evidence="2">
    <location>
        <begin position="294"/>
        <end position="540"/>
    </location>
</feature>
<dbReference type="InterPro" id="IPR001633">
    <property type="entry name" value="EAL_dom"/>
</dbReference>
<comment type="caution">
    <text evidence="3">The sequence shown here is derived from an EMBL/GenBank/DDBJ whole genome shotgun (WGS) entry which is preliminary data.</text>
</comment>
<feature type="transmembrane region" description="Helical" evidence="1">
    <location>
        <begin position="76"/>
        <end position="96"/>
    </location>
</feature>
<dbReference type="SUPFAM" id="SSF141868">
    <property type="entry name" value="EAL domain-like"/>
    <property type="match status" value="1"/>
</dbReference>
<dbReference type="AlphaFoldDB" id="A0A660L0W1"/>
<dbReference type="Proteomes" id="UP000278962">
    <property type="component" value="Unassembled WGS sequence"/>
</dbReference>
<name>A0A660L0W1_9ACTN</name>
<keyword evidence="1" id="KW-0812">Transmembrane</keyword>
<organism evidence="3 4">
    <name type="scientific">Solirubrobacter pauli</name>
    <dbReference type="NCBI Taxonomy" id="166793"/>
    <lineage>
        <taxon>Bacteria</taxon>
        <taxon>Bacillati</taxon>
        <taxon>Actinomycetota</taxon>
        <taxon>Thermoleophilia</taxon>
        <taxon>Solirubrobacterales</taxon>
        <taxon>Solirubrobacteraceae</taxon>
        <taxon>Solirubrobacter</taxon>
    </lineage>
</organism>
<proteinExistence type="predicted"/>
<accession>A0A660L0W1</accession>
<evidence type="ECO:0000259" key="2">
    <source>
        <dbReference type="PROSITE" id="PS50883"/>
    </source>
</evidence>
<evidence type="ECO:0000256" key="1">
    <source>
        <dbReference type="SAM" id="Phobius"/>
    </source>
</evidence>
<protein>
    <submittedName>
        <fullName evidence="3">EAL domain-containing protein (Putative c-di-GMP-specific phosphodiesterase class I)</fullName>
    </submittedName>
</protein>
<dbReference type="EMBL" id="RBIL01000002">
    <property type="protein sequence ID" value="RKQ87631.1"/>
    <property type="molecule type" value="Genomic_DNA"/>
</dbReference>
<gene>
    <name evidence="3" type="ORF">C8N24_5656</name>
</gene>
<keyword evidence="1" id="KW-1133">Transmembrane helix</keyword>